<evidence type="ECO:0000313" key="2">
    <source>
        <dbReference type="Proteomes" id="UP000202922"/>
    </source>
</evidence>
<accession>A0A238KN41</accession>
<gene>
    <name evidence="1" type="ORF">COL8621_02493</name>
</gene>
<protein>
    <submittedName>
        <fullName evidence="1">Uncharacterized protein</fullName>
    </submittedName>
</protein>
<organism evidence="1 2">
    <name type="scientific">Actibacterium lipolyticum</name>
    <dbReference type="NCBI Taxonomy" id="1524263"/>
    <lineage>
        <taxon>Bacteria</taxon>
        <taxon>Pseudomonadati</taxon>
        <taxon>Pseudomonadota</taxon>
        <taxon>Alphaproteobacteria</taxon>
        <taxon>Rhodobacterales</taxon>
        <taxon>Roseobacteraceae</taxon>
        <taxon>Actibacterium</taxon>
    </lineage>
</organism>
<name>A0A238KN41_9RHOB</name>
<reference evidence="2" key="1">
    <citation type="submission" date="2017-05" db="EMBL/GenBank/DDBJ databases">
        <authorList>
            <person name="Rodrigo-Torres L."/>
            <person name="Arahal R. D."/>
            <person name="Lucena T."/>
        </authorList>
    </citation>
    <scope>NUCLEOTIDE SEQUENCE [LARGE SCALE GENOMIC DNA]</scope>
    <source>
        <strain evidence="2">CECT 8621</strain>
    </source>
</reference>
<dbReference type="OrthoDB" id="7874397at2"/>
<proteinExistence type="predicted"/>
<keyword evidence="2" id="KW-1185">Reference proteome</keyword>
<dbReference type="Proteomes" id="UP000202922">
    <property type="component" value="Unassembled WGS sequence"/>
</dbReference>
<dbReference type="EMBL" id="FXYE01000002">
    <property type="protein sequence ID" value="SMX44185.1"/>
    <property type="molecule type" value="Genomic_DNA"/>
</dbReference>
<sequence>MTHPNAKRGGAPVGLLTELPDVEAGAVLYLRLWCEGAVSQAQVSDDFALALGMDHGRRALAAFEQLCDLCVRHGRRPLVRHQVTCKCLGADESCFANFISAAADGQREDAMLIATLLVRADVAPSLTALAEDVGIALKRMVHRPGAPQPAYEQRPTLLH</sequence>
<evidence type="ECO:0000313" key="1">
    <source>
        <dbReference type="EMBL" id="SMX44185.1"/>
    </source>
</evidence>
<dbReference type="AlphaFoldDB" id="A0A238KN41"/>
<dbReference type="RefSeq" id="WP_093967639.1">
    <property type="nucleotide sequence ID" value="NZ_FXYE01000002.1"/>
</dbReference>